<name>A0ABV2CHE1_9BURK</name>
<keyword evidence="3" id="KW-1185">Reference proteome</keyword>
<dbReference type="Proteomes" id="UP001548587">
    <property type="component" value="Unassembled WGS sequence"/>
</dbReference>
<proteinExistence type="predicted"/>
<feature type="region of interest" description="Disordered" evidence="1">
    <location>
        <begin position="50"/>
        <end position="70"/>
    </location>
</feature>
<accession>A0ABV2CHE1</accession>
<reference evidence="2 3" key="1">
    <citation type="submission" date="2024-06" db="EMBL/GenBank/DDBJ databases">
        <title>Burkholderia sola in Mexico.</title>
        <authorList>
            <person name="Estrada P."/>
        </authorList>
    </citation>
    <scope>NUCLEOTIDE SEQUENCE [LARGE SCALE GENOMIC DNA]</scope>
    <source>
        <strain evidence="2 3">CpTa8-5</strain>
    </source>
</reference>
<evidence type="ECO:0000313" key="3">
    <source>
        <dbReference type="Proteomes" id="UP001548587"/>
    </source>
</evidence>
<comment type="caution">
    <text evidence="2">The sequence shown here is derived from an EMBL/GenBank/DDBJ whole genome shotgun (WGS) entry which is preliminary data.</text>
</comment>
<organism evidence="2 3">
    <name type="scientific">Burkholderia sola</name>
    <dbReference type="NCBI Taxonomy" id="2843302"/>
    <lineage>
        <taxon>Bacteria</taxon>
        <taxon>Pseudomonadati</taxon>
        <taxon>Pseudomonadota</taxon>
        <taxon>Betaproteobacteria</taxon>
        <taxon>Burkholderiales</taxon>
        <taxon>Burkholderiaceae</taxon>
        <taxon>Burkholderia</taxon>
        <taxon>Burkholderia cepacia complex</taxon>
    </lineage>
</organism>
<dbReference type="RefSeq" id="WP_209928458.1">
    <property type="nucleotide sequence ID" value="NZ_JBEWCH010000030.1"/>
</dbReference>
<protein>
    <submittedName>
        <fullName evidence="2">Uncharacterized protein</fullName>
    </submittedName>
</protein>
<dbReference type="EMBL" id="JBEWCH010000030">
    <property type="protein sequence ID" value="MET1478485.1"/>
    <property type="molecule type" value="Genomic_DNA"/>
</dbReference>
<sequence length="70" mass="7200">MPTTNTHSPPATASGATNEPVAIDSITSVKVVMKMPAKLPAQFRMPPRDATCAGVGATPTRAPVMGDVRP</sequence>
<evidence type="ECO:0000256" key="1">
    <source>
        <dbReference type="SAM" id="MobiDB-lite"/>
    </source>
</evidence>
<evidence type="ECO:0000313" key="2">
    <source>
        <dbReference type="EMBL" id="MET1478485.1"/>
    </source>
</evidence>
<gene>
    <name evidence="2" type="ORF">ABXL37_29955</name>
</gene>